<dbReference type="SMART" id="SM00212">
    <property type="entry name" value="UBCc"/>
    <property type="match status" value="1"/>
</dbReference>
<sequence length="163" mass="17606">MAATRNATRRLLRELETWQADRAESAAARNNDDNDDDDPNKGIERLGPAGDGDDLFYWEAVLNGRGVEGGYDDGRWLLRIDIPAAYPLQPPAVRFVTPILHANVHPTTGAVCLDLLQAQAAWTPTLTVAACVQAVRLLLSTPGLDSPLNVDVAALLSFFAATK</sequence>
<evidence type="ECO:0000313" key="5">
    <source>
        <dbReference type="Proteomes" id="UP000076874"/>
    </source>
</evidence>
<dbReference type="InterPro" id="IPR000608">
    <property type="entry name" value="UBC"/>
</dbReference>
<dbReference type="EMBL" id="AZHD01000002">
    <property type="protein sequence ID" value="OAA66744.1"/>
    <property type="molecule type" value="Genomic_DNA"/>
</dbReference>
<keyword evidence="5" id="KW-1185">Reference proteome</keyword>
<evidence type="ECO:0000313" key="4">
    <source>
        <dbReference type="EMBL" id="OAA66744.1"/>
    </source>
</evidence>
<dbReference type="PROSITE" id="PS50127">
    <property type="entry name" value="UBC_2"/>
    <property type="match status" value="1"/>
</dbReference>
<feature type="domain" description="UBC core" evidence="3">
    <location>
        <begin position="6"/>
        <end position="163"/>
    </location>
</feature>
<dbReference type="PANTHER" id="PTHR24067">
    <property type="entry name" value="UBIQUITIN-CONJUGATING ENZYME E2"/>
    <property type="match status" value="1"/>
</dbReference>
<dbReference type="OrthoDB" id="9973183at2759"/>
<dbReference type="STRING" id="1081102.A0A162LA55"/>
<organism evidence="4 5">
    <name type="scientific">Niveomyces insectorum RCEF 264</name>
    <dbReference type="NCBI Taxonomy" id="1081102"/>
    <lineage>
        <taxon>Eukaryota</taxon>
        <taxon>Fungi</taxon>
        <taxon>Dikarya</taxon>
        <taxon>Ascomycota</taxon>
        <taxon>Pezizomycotina</taxon>
        <taxon>Sordariomycetes</taxon>
        <taxon>Hypocreomycetidae</taxon>
        <taxon>Hypocreales</taxon>
        <taxon>Cordycipitaceae</taxon>
        <taxon>Niveomyces</taxon>
    </lineage>
</organism>
<comment type="caution">
    <text evidence="4">The sequence shown here is derived from an EMBL/GenBank/DDBJ whole genome shotgun (WGS) entry which is preliminary data.</text>
</comment>
<dbReference type="InterPro" id="IPR016135">
    <property type="entry name" value="UBQ-conjugating_enzyme/RWD"/>
</dbReference>
<evidence type="ECO:0000256" key="1">
    <source>
        <dbReference type="ARBA" id="ARBA00022786"/>
    </source>
</evidence>
<dbReference type="InterPro" id="IPR050113">
    <property type="entry name" value="Ub_conjugating_enzyme"/>
</dbReference>
<proteinExistence type="predicted"/>
<feature type="region of interest" description="Disordered" evidence="2">
    <location>
        <begin position="22"/>
        <end position="48"/>
    </location>
</feature>
<dbReference type="Gene3D" id="3.10.110.10">
    <property type="entry name" value="Ubiquitin Conjugating Enzyme"/>
    <property type="match status" value="1"/>
</dbReference>
<protein>
    <submittedName>
        <fullName evidence="4">Ubiquitin conjugating enzyme</fullName>
    </submittedName>
</protein>
<gene>
    <name evidence="4" type="ORF">SPI_01320</name>
</gene>
<reference evidence="4 5" key="1">
    <citation type="journal article" date="2016" name="Genome Biol. Evol.">
        <title>Divergent and convergent evolution of fungal pathogenicity.</title>
        <authorList>
            <person name="Shang Y."/>
            <person name="Xiao G."/>
            <person name="Zheng P."/>
            <person name="Cen K."/>
            <person name="Zhan S."/>
            <person name="Wang C."/>
        </authorList>
    </citation>
    <scope>NUCLEOTIDE SEQUENCE [LARGE SCALE GENOMIC DNA]</scope>
    <source>
        <strain evidence="4 5">RCEF 264</strain>
    </source>
</reference>
<dbReference type="Proteomes" id="UP000076874">
    <property type="component" value="Unassembled WGS sequence"/>
</dbReference>
<evidence type="ECO:0000259" key="3">
    <source>
        <dbReference type="PROSITE" id="PS50127"/>
    </source>
</evidence>
<keyword evidence="1" id="KW-0833">Ubl conjugation pathway</keyword>
<evidence type="ECO:0000256" key="2">
    <source>
        <dbReference type="SAM" id="MobiDB-lite"/>
    </source>
</evidence>
<accession>A0A162LA55</accession>
<dbReference type="AlphaFoldDB" id="A0A162LA55"/>
<name>A0A162LA55_9HYPO</name>
<dbReference type="Pfam" id="PF00179">
    <property type="entry name" value="UQ_con"/>
    <property type="match status" value="1"/>
</dbReference>
<dbReference type="SUPFAM" id="SSF54495">
    <property type="entry name" value="UBC-like"/>
    <property type="match status" value="1"/>
</dbReference>